<evidence type="ECO:0000313" key="4">
    <source>
        <dbReference type="Proteomes" id="UP000178259"/>
    </source>
</evidence>
<dbReference type="AlphaFoldDB" id="A0A1G1Z2K7"/>
<feature type="region of interest" description="Disordered" evidence="1">
    <location>
        <begin position="1"/>
        <end position="45"/>
    </location>
</feature>
<feature type="compositionally biased region" description="Low complexity" evidence="1">
    <location>
        <begin position="1"/>
        <end position="14"/>
    </location>
</feature>
<comment type="caution">
    <text evidence="3">The sequence shown here is derived from an EMBL/GenBank/DDBJ whole genome shotgun (WGS) entry which is preliminary data.</text>
</comment>
<name>A0A1G1Z2K7_9BACT</name>
<keyword evidence="2" id="KW-0472">Membrane</keyword>
<proteinExistence type="predicted"/>
<sequence>MASDLSSLKSSGGLEPKAKTFRPEDFSTEAVFKPSEGDSEQNMNQPGGSHKPLYIVFGIIGFVIIAGLVIYFFVWPLIKSPVNPAPVVDDNPPVVTEPITPAAIVHKSFFTTPAASVVPMNLSNLNLAEVSSALNAAAIGISQGSLAEINLTVNSIVPESSDFLSTVFPQLDKTILASNFERDFTVFVYRDGNGSWPGYVFKISDTGVMDRVATPFKAIVESSTNLGDLFLTDVGKQAGDFKDGLKAGESTARYVSFATTGASFNYGWFGNYLIVSTSFNGFKESLKALGLSS</sequence>
<evidence type="ECO:0000256" key="1">
    <source>
        <dbReference type="SAM" id="MobiDB-lite"/>
    </source>
</evidence>
<dbReference type="EMBL" id="MHIW01000014">
    <property type="protein sequence ID" value="OGY58875.1"/>
    <property type="molecule type" value="Genomic_DNA"/>
</dbReference>
<organism evidence="3 4">
    <name type="scientific">Candidatus Colwellbacteria bacterium RIFCSPHIGHO2_12_FULL_43_12</name>
    <dbReference type="NCBI Taxonomy" id="1797688"/>
    <lineage>
        <taxon>Bacteria</taxon>
        <taxon>Candidatus Colwelliibacteriota</taxon>
    </lineage>
</organism>
<evidence type="ECO:0000313" key="3">
    <source>
        <dbReference type="EMBL" id="OGY58875.1"/>
    </source>
</evidence>
<reference evidence="3 4" key="1">
    <citation type="journal article" date="2016" name="Nat. Commun.">
        <title>Thousands of microbial genomes shed light on interconnected biogeochemical processes in an aquifer system.</title>
        <authorList>
            <person name="Anantharaman K."/>
            <person name="Brown C.T."/>
            <person name="Hug L.A."/>
            <person name="Sharon I."/>
            <person name="Castelle C.J."/>
            <person name="Probst A.J."/>
            <person name="Thomas B.C."/>
            <person name="Singh A."/>
            <person name="Wilkins M.J."/>
            <person name="Karaoz U."/>
            <person name="Brodie E.L."/>
            <person name="Williams K.H."/>
            <person name="Hubbard S.S."/>
            <person name="Banfield J.F."/>
        </authorList>
    </citation>
    <scope>NUCLEOTIDE SEQUENCE [LARGE SCALE GENOMIC DNA]</scope>
</reference>
<protein>
    <submittedName>
        <fullName evidence="3">Uncharacterized protein</fullName>
    </submittedName>
</protein>
<keyword evidence="2" id="KW-1133">Transmembrane helix</keyword>
<feature type="compositionally biased region" description="Basic and acidic residues" evidence="1">
    <location>
        <begin position="16"/>
        <end position="25"/>
    </location>
</feature>
<evidence type="ECO:0000256" key="2">
    <source>
        <dbReference type="SAM" id="Phobius"/>
    </source>
</evidence>
<gene>
    <name evidence="3" type="ORF">A3E61_01645</name>
</gene>
<accession>A0A1G1Z2K7</accession>
<keyword evidence="2" id="KW-0812">Transmembrane</keyword>
<feature type="transmembrane region" description="Helical" evidence="2">
    <location>
        <begin position="53"/>
        <end position="78"/>
    </location>
</feature>
<dbReference type="Proteomes" id="UP000178259">
    <property type="component" value="Unassembled WGS sequence"/>
</dbReference>